<reference evidence="1 2" key="1">
    <citation type="submission" date="2018-11" db="EMBL/GenBank/DDBJ databases">
        <authorList>
            <consortium name="Pathogen Informatics"/>
        </authorList>
    </citation>
    <scope>NUCLEOTIDE SEQUENCE [LARGE SCALE GENOMIC DNA]</scope>
    <source>
        <strain>Denwood</strain>
        <strain evidence="2">Zambia</strain>
    </source>
</reference>
<feature type="non-terminal residue" evidence="1">
    <location>
        <position position="1"/>
    </location>
</feature>
<dbReference type="AlphaFoldDB" id="A0A183P5D6"/>
<organism evidence="1 2">
    <name type="scientific">Schistosoma mattheei</name>
    <dbReference type="NCBI Taxonomy" id="31246"/>
    <lineage>
        <taxon>Eukaryota</taxon>
        <taxon>Metazoa</taxon>
        <taxon>Spiralia</taxon>
        <taxon>Lophotrochozoa</taxon>
        <taxon>Platyhelminthes</taxon>
        <taxon>Trematoda</taxon>
        <taxon>Digenea</taxon>
        <taxon>Strigeidida</taxon>
        <taxon>Schistosomatoidea</taxon>
        <taxon>Schistosomatidae</taxon>
        <taxon>Schistosoma</taxon>
    </lineage>
</organism>
<accession>A0A183P5D6</accession>
<keyword evidence="2" id="KW-1185">Reference proteome</keyword>
<gene>
    <name evidence="1" type="ORF">SMTD_LOCUS9572</name>
</gene>
<dbReference type="Proteomes" id="UP000269396">
    <property type="component" value="Unassembled WGS sequence"/>
</dbReference>
<dbReference type="EMBL" id="UZAL01029823">
    <property type="protein sequence ID" value="VDP50581.1"/>
    <property type="molecule type" value="Genomic_DNA"/>
</dbReference>
<evidence type="ECO:0000313" key="1">
    <source>
        <dbReference type="EMBL" id="VDP50581.1"/>
    </source>
</evidence>
<proteinExistence type="predicted"/>
<evidence type="ECO:0000313" key="2">
    <source>
        <dbReference type="Proteomes" id="UP000269396"/>
    </source>
</evidence>
<sequence>LEDGRNSIDKQRSVRSQPNISTAKSLIHLSFVFPVDIVDLRR</sequence>
<name>A0A183P5D6_9TREM</name>
<protein>
    <submittedName>
        <fullName evidence="1">Uncharacterized protein</fullName>
    </submittedName>
</protein>